<accession>A0ABD0VGC5</accession>
<feature type="region of interest" description="Disordered" evidence="1">
    <location>
        <begin position="528"/>
        <end position="547"/>
    </location>
</feature>
<organism evidence="3 4">
    <name type="scientific">Dendrobium thyrsiflorum</name>
    <name type="common">Pinecone-like raceme dendrobium</name>
    <name type="synonym">Orchid</name>
    <dbReference type="NCBI Taxonomy" id="117978"/>
    <lineage>
        <taxon>Eukaryota</taxon>
        <taxon>Viridiplantae</taxon>
        <taxon>Streptophyta</taxon>
        <taxon>Embryophyta</taxon>
        <taxon>Tracheophyta</taxon>
        <taxon>Spermatophyta</taxon>
        <taxon>Magnoliopsida</taxon>
        <taxon>Liliopsida</taxon>
        <taxon>Asparagales</taxon>
        <taxon>Orchidaceae</taxon>
        <taxon>Epidendroideae</taxon>
        <taxon>Malaxideae</taxon>
        <taxon>Dendrobiinae</taxon>
        <taxon>Dendrobium</taxon>
    </lineage>
</organism>
<feature type="region of interest" description="Disordered" evidence="1">
    <location>
        <begin position="329"/>
        <end position="357"/>
    </location>
</feature>
<evidence type="ECO:0000313" key="4">
    <source>
        <dbReference type="Proteomes" id="UP001552299"/>
    </source>
</evidence>
<keyword evidence="4" id="KW-1185">Reference proteome</keyword>
<evidence type="ECO:0000256" key="1">
    <source>
        <dbReference type="SAM" id="MobiDB-lite"/>
    </source>
</evidence>
<protein>
    <recommendedName>
        <fullName evidence="2">Nuclease associated modular domain-containing protein</fullName>
    </recommendedName>
</protein>
<gene>
    <name evidence="3" type="ORF">M5K25_008768</name>
</gene>
<feature type="region of interest" description="Disordered" evidence="1">
    <location>
        <begin position="276"/>
        <end position="298"/>
    </location>
</feature>
<dbReference type="PANTHER" id="PTHR34199:SF2">
    <property type="entry name" value="NUMOD3 MOTIF FAMILY PROTEIN, EXPRESSED"/>
    <property type="match status" value="1"/>
</dbReference>
<name>A0ABD0VGC5_DENTH</name>
<proteinExistence type="predicted"/>
<comment type="caution">
    <text evidence="3">The sequence shown here is derived from an EMBL/GenBank/DDBJ whole genome shotgun (WGS) entry which is preliminary data.</text>
</comment>
<feature type="domain" description="Nuclease associated modular" evidence="2">
    <location>
        <begin position="155"/>
        <end position="182"/>
    </location>
</feature>
<evidence type="ECO:0000313" key="3">
    <source>
        <dbReference type="EMBL" id="KAL0921671.1"/>
    </source>
</evidence>
<dbReference type="Pfam" id="PF07460">
    <property type="entry name" value="NUMOD3"/>
    <property type="match status" value="1"/>
</dbReference>
<dbReference type="EMBL" id="JANQDX010000007">
    <property type="protein sequence ID" value="KAL0921671.1"/>
    <property type="molecule type" value="Genomic_DNA"/>
</dbReference>
<evidence type="ECO:0000259" key="2">
    <source>
        <dbReference type="Pfam" id="PF07460"/>
    </source>
</evidence>
<dbReference type="Proteomes" id="UP001552299">
    <property type="component" value="Unassembled WGS sequence"/>
</dbReference>
<dbReference type="AlphaFoldDB" id="A0ABD0VGC5"/>
<feature type="compositionally biased region" description="Basic residues" evidence="1">
    <location>
        <begin position="281"/>
        <end position="292"/>
    </location>
</feature>
<reference evidence="3 4" key="1">
    <citation type="journal article" date="2024" name="Plant Biotechnol. J.">
        <title>Dendrobium thyrsiflorum genome and its molecular insights into genes involved in important horticultural traits.</title>
        <authorList>
            <person name="Chen B."/>
            <person name="Wang J.Y."/>
            <person name="Zheng P.J."/>
            <person name="Li K.L."/>
            <person name="Liang Y.M."/>
            <person name="Chen X.F."/>
            <person name="Zhang C."/>
            <person name="Zhao X."/>
            <person name="He X."/>
            <person name="Zhang G.Q."/>
            <person name="Liu Z.J."/>
            <person name="Xu Q."/>
        </authorList>
    </citation>
    <scope>NUCLEOTIDE SEQUENCE [LARGE SCALE GENOMIC DNA]</scope>
    <source>
        <strain evidence="3">GZMU011</strain>
    </source>
</reference>
<dbReference type="PANTHER" id="PTHR34199">
    <property type="entry name" value="NUMOD3 MOTIF FAMILY PROTEIN, EXPRESSED"/>
    <property type="match status" value="1"/>
</dbReference>
<sequence length="588" mass="66630">MAAAACSSTCVAGGELFVRPQALRKETRSPKLCGGVIVAPHASFHGHICVATSKHIFSLKAARSVPIFCEEKVLVPVRMNFQSPGNSNFKSWYLEKQCKHFIKAVATVEPYCFINSESGLMDDSSLWFDSNPDNQMAQSFVECPELDERETLRRMRISKANKGNIPWNKGRKHSLETLQKIRERTKLAMQDPKVKRKLMNLGHAQSDETKKKIAVGVRQGWQRRRGILMVQDRCIFEWKNMIAEASRKGYAGDVELQWDSYKVIEEQLKQMWLESIEKRKSMPRPKGSKRAPKSLEQRRKISEAITAKWADPEYRNRVHAALVKYHGTVIGSEKKPRRKPTAETSPEKSVSIKKKPEQTAQLNIELKSLKQVTYRKRKSSAPSYKDPMSSAKFELLKKIKAERAEMESKKIEATMRAKLLIAEAERAAKALEVAALKSPLAKASLLETRKLIAEANLSLRSIESGRLMPQESVVESHFNSNADGSKKPLQNNTITAINQVNGFHNLSSTENSDAIKEYQTRYGIQVEEGSEASQNHLPPYHPNRIEPDRTETIAHDRSDLVSRKPSDSNIGSTRRRKWVCGRLVEVED</sequence>
<dbReference type="InterPro" id="IPR003611">
    <property type="entry name" value="NUMOD3"/>
</dbReference>